<name>A0A9N8QSN5_9FLAO</name>
<dbReference type="GO" id="GO:0003677">
    <property type="term" value="F:DNA binding"/>
    <property type="evidence" value="ECO:0007669"/>
    <property type="project" value="UniProtKB-UniRule"/>
</dbReference>
<gene>
    <name evidence="12" type="primary">xerD_3</name>
    <name evidence="12" type="ORF">CHRY9390_02245</name>
</gene>
<evidence type="ECO:0000256" key="8">
    <source>
        <dbReference type="ARBA" id="ARBA00023306"/>
    </source>
</evidence>
<dbReference type="PANTHER" id="PTHR30349:SF77">
    <property type="entry name" value="TYROSINE RECOMBINASE XERC"/>
    <property type="match status" value="1"/>
</dbReference>
<dbReference type="GO" id="GO:0006310">
    <property type="term" value="P:DNA recombination"/>
    <property type="evidence" value="ECO:0007669"/>
    <property type="project" value="UniProtKB-KW"/>
</dbReference>
<reference evidence="12" key="1">
    <citation type="submission" date="2020-12" db="EMBL/GenBank/DDBJ databases">
        <authorList>
            <person name="Rodrigo-Torres L."/>
            <person name="Arahal R. D."/>
            <person name="Lucena T."/>
        </authorList>
    </citation>
    <scope>NUCLEOTIDE SEQUENCE</scope>
    <source>
        <strain evidence="12">CECT 9390</strain>
    </source>
</reference>
<keyword evidence="2" id="KW-0963">Cytoplasm</keyword>
<dbReference type="InterPro" id="IPR011010">
    <property type="entry name" value="DNA_brk_join_enz"/>
</dbReference>
<dbReference type="InterPro" id="IPR004107">
    <property type="entry name" value="Integrase_SAM-like_N"/>
</dbReference>
<dbReference type="InterPro" id="IPR044068">
    <property type="entry name" value="CB"/>
</dbReference>
<evidence type="ECO:0000256" key="1">
    <source>
        <dbReference type="ARBA" id="ARBA00004496"/>
    </source>
</evidence>
<accession>A0A9N8QSN5</accession>
<evidence type="ECO:0000256" key="3">
    <source>
        <dbReference type="ARBA" id="ARBA00022618"/>
    </source>
</evidence>
<keyword evidence="8" id="KW-0131">Cell cycle</keyword>
<dbReference type="AlphaFoldDB" id="A0A9N8QSN5"/>
<keyword evidence="4" id="KW-0159">Chromosome partition</keyword>
<dbReference type="NCBIfam" id="NF040815">
    <property type="entry name" value="recomb_XerA_Arch"/>
    <property type="match status" value="1"/>
</dbReference>
<keyword evidence="7" id="KW-0233">DNA recombination</keyword>
<dbReference type="PANTHER" id="PTHR30349">
    <property type="entry name" value="PHAGE INTEGRASE-RELATED"/>
    <property type="match status" value="1"/>
</dbReference>
<evidence type="ECO:0000256" key="7">
    <source>
        <dbReference type="ARBA" id="ARBA00023172"/>
    </source>
</evidence>
<evidence type="ECO:0000256" key="4">
    <source>
        <dbReference type="ARBA" id="ARBA00022829"/>
    </source>
</evidence>
<dbReference type="Pfam" id="PF13495">
    <property type="entry name" value="Phage_int_SAM_4"/>
    <property type="match status" value="1"/>
</dbReference>
<evidence type="ECO:0000256" key="2">
    <source>
        <dbReference type="ARBA" id="ARBA00022490"/>
    </source>
</evidence>
<dbReference type="EMBL" id="CAJIMS010000001">
    <property type="protein sequence ID" value="CAD7810827.1"/>
    <property type="molecule type" value="Genomic_DNA"/>
</dbReference>
<dbReference type="GO" id="GO:0015074">
    <property type="term" value="P:DNA integration"/>
    <property type="evidence" value="ECO:0007669"/>
    <property type="project" value="UniProtKB-KW"/>
</dbReference>
<evidence type="ECO:0000313" key="13">
    <source>
        <dbReference type="Proteomes" id="UP000662618"/>
    </source>
</evidence>
<dbReference type="Gene3D" id="1.10.443.10">
    <property type="entry name" value="Intergrase catalytic core"/>
    <property type="match status" value="1"/>
</dbReference>
<keyword evidence="13" id="KW-1185">Reference proteome</keyword>
<proteinExistence type="predicted"/>
<dbReference type="Proteomes" id="UP000662618">
    <property type="component" value="Unassembled WGS sequence"/>
</dbReference>
<organism evidence="12 13">
    <name type="scientific">Chryseobacterium aquaeductus</name>
    <dbReference type="NCBI Taxonomy" id="2675056"/>
    <lineage>
        <taxon>Bacteria</taxon>
        <taxon>Pseudomonadati</taxon>
        <taxon>Bacteroidota</taxon>
        <taxon>Flavobacteriia</taxon>
        <taxon>Flavobacteriales</taxon>
        <taxon>Weeksellaceae</taxon>
        <taxon>Chryseobacterium group</taxon>
        <taxon>Chryseobacterium</taxon>
    </lineage>
</organism>
<dbReference type="InterPro" id="IPR002104">
    <property type="entry name" value="Integrase_catalytic"/>
</dbReference>
<evidence type="ECO:0000256" key="6">
    <source>
        <dbReference type="ARBA" id="ARBA00023125"/>
    </source>
</evidence>
<dbReference type="InterPro" id="IPR010998">
    <property type="entry name" value="Integrase_recombinase_N"/>
</dbReference>
<dbReference type="Pfam" id="PF00589">
    <property type="entry name" value="Phage_integrase"/>
    <property type="match status" value="1"/>
</dbReference>
<evidence type="ECO:0000256" key="9">
    <source>
        <dbReference type="PROSITE-ProRule" id="PRU01248"/>
    </source>
</evidence>
<sequence>MLLIIYLDQLKKFSFFWIGEYFCTFDTNTSLMKYSKIFKQKLEIARYSDSTIKSYISTLATFFKTLNGISVEEVDESIIQDYIYSEIKEKNISQSYQKHILGSIKLFYDLMFNRKFSLSHLYPKRVEHSLPKYINKEDVLKMLSLTENLKHKSIISLLYGCGLRVSELVNLKITDIDSTAGMISIIQSKGKKDRYVMFPQSVLPLLREYFKNYTPKFYLFEGNVGKQYSSRSIQQIVKQAATKAEIQKTVTPHVLRHSFATHLIESGTDIRYVQELLGHNSLLTTQIYTHITDLKKRKIQSPLDL</sequence>
<protein>
    <submittedName>
        <fullName evidence="12">Tyrosine recombinase XerD</fullName>
    </submittedName>
</protein>
<dbReference type="GO" id="GO:0007059">
    <property type="term" value="P:chromosome segregation"/>
    <property type="evidence" value="ECO:0007669"/>
    <property type="project" value="UniProtKB-KW"/>
</dbReference>
<evidence type="ECO:0000313" key="12">
    <source>
        <dbReference type="EMBL" id="CAD7810827.1"/>
    </source>
</evidence>
<comment type="subcellular location">
    <subcellularLocation>
        <location evidence="1">Cytoplasm</location>
    </subcellularLocation>
</comment>
<dbReference type="InterPro" id="IPR013762">
    <property type="entry name" value="Integrase-like_cat_sf"/>
</dbReference>
<dbReference type="PROSITE" id="PS51900">
    <property type="entry name" value="CB"/>
    <property type="match status" value="1"/>
</dbReference>
<evidence type="ECO:0000259" key="10">
    <source>
        <dbReference type="PROSITE" id="PS51898"/>
    </source>
</evidence>
<feature type="domain" description="Tyr recombinase" evidence="10">
    <location>
        <begin position="129"/>
        <end position="301"/>
    </location>
</feature>
<dbReference type="GO" id="GO:0005737">
    <property type="term" value="C:cytoplasm"/>
    <property type="evidence" value="ECO:0007669"/>
    <property type="project" value="UniProtKB-SubCell"/>
</dbReference>
<keyword evidence="5" id="KW-0229">DNA integration</keyword>
<dbReference type="GO" id="GO:0051301">
    <property type="term" value="P:cell division"/>
    <property type="evidence" value="ECO:0007669"/>
    <property type="project" value="UniProtKB-KW"/>
</dbReference>
<dbReference type="PROSITE" id="PS51898">
    <property type="entry name" value="TYR_RECOMBINASE"/>
    <property type="match status" value="1"/>
</dbReference>
<dbReference type="SUPFAM" id="SSF56349">
    <property type="entry name" value="DNA breaking-rejoining enzymes"/>
    <property type="match status" value="1"/>
</dbReference>
<keyword evidence="3" id="KW-0132">Cell division</keyword>
<evidence type="ECO:0000259" key="11">
    <source>
        <dbReference type="PROSITE" id="PS51900"/>
    </source>
</evidence>
<dbReference type="Gene3D" id="1.10.150.130">
    <property type="match status" value="1"/>
</dbReference>
<evidence type="ECO:0000256" key="5">
    <source>
        <dbReference type="ARBA" id="ARBA00022908"/>
    </source>
</evidence>
<keyword evidence="6 9" id="KW-0238">DNA-binding</keyword>
<feature type="domain" description="Core-binding (CB)" evidence="11">
    <location>
        <begin position="29"/>
        <end position="112"/>
    </location>
</feature>
<comment type="caution">
    <text evidence="12">The sequence shown here is derived from an EMBL/GenBank/DDBJ whole genome shotgun (WGS) entry which is preliminary data.</text>
</comment>
<dbReference type="InterPro" id="IPR050090">
    <property type="entry name" value="Tyrosine_recombinase_XerCD"/>
</dbReference>